<dbReference type="AlphaFoldDB" id="A0A123USV8"/>
<dbReference type="Pfam" id="PF01467">
    <property type="entry name" value="CTP_transf_like"/>
    <property type="match status" value="1"/>
</dbReference>
<keyword evidence="2" id="KW-0808">Transferase</keyword>
<organism evidence="2 3">
    <name type="scientific">Streptococcus suis</name>
    <dbReference type="NCBI Taxonomy" id="1307"/>
    <lineage>
        <taxon>Bacteria</taxon>
        <taxon>Bacillati</taxon>
        <taxon>Bacillota</taxon>
        <taxon>Bacilli</taxon>
        <taxon>Lactobacillales</taxon>
        <taxon>Streptococcaceae</taxon>
        <taxon>Streptococcus</taxon>
    </lineage>
</organism>
<protein>
    <submittedName>
        <fullName evidence="2">Cytidyltransferase</fullName>
    </submittedName>
</protein>
<evidence type="ECO:0000313" key="2">
    <source>
        <dbReference type="EMBL" id="CYW72460.1"/>
    </source>
</evidence>
<dbReference type="Proteomes" id="UP000069526">
    <property type="component" value="Unassembled WGS sequence"/>
</dbReference>
<dbReference type="GO" id="GO:0016740">
    <property type="term" value="F:transferase activity"/>
    <property type="evidence" value="ECO:0007669"/>
    <property type="project" value="UniProtKB-KW"/>
</dbReference>
<proteinExistence type="predicted"/>
<dbReference type="InterPro" id="IPR014729">
    <property type="entry name" value="Rossmann-like_a/b/a_fold"/>
</dbReference>
<name>A0A123USV8_STRSU</name>
<dbReference type="RefSeq" id="WP_044767163.1">
    <property type="nucleotide sequence ID" value="NZ_CEIH01000085.1"/>
</dbReference>
<dbReference type="EMBL" id="FIJK01000081">
    <property type="protein sequence ID" value="CYW72460.1"/>
    <property type="molecule type" value="Genomic_DNA"/>
</dbReference>
<dbReference type="InterPro" id="IPR004821">
    <property type="entry name" value="Cyt_trans-like"/>
</dbReference>
<accession>A0A123USV8</accession>
<gene>
    <name evidence="2" type="primary">nadR</name>
    <name evidence="2" type="ORF">ERS132539_02213</name>
</gene>
<dbReference type="Gene3D" id="3.40.50.620">
    <property type="entry name" value="HUPs"/>
    <property type="match status" value="1"/>
</dbReference>
<dbReference type="NCBIfam" id="TIGR00125">
    <property type="entry name" value="cyt_tran_rel"/>
    <property type="match status" value="1"/>
</dbReference>
<dbReference type="InterPro" id="IPR052735">
    <property type="entry name" value="NAD_biosynth-regulator"/>
</dbReference>
<reference evidence="2 3" key="1">
    <citation type="submission" date="2016-02" db="EMBL/GenBank/DDBJ databases">
        <authorList>
            <consortium name="Pathogen Informatics"/>
        </authorList>
    </citation>
    <scope>NUCLEOTIDE SEQUENCE [LARGE SCALE GENOMIC DNA]</scope>
    <source>
        <strain evidence="2 3">SS1013</strain>
    </source>
</reference>
<dbReference type="PANTHER" id="PTHR37512:SF1">
    <property type="entry name" value="NADR_TTD14 AAA DOMAIN-CONTAINING PROTEIN"/>
    <property type="match status" value="1"/>
</dbReference>
<evidence type="ECO:0000313" key="3">
    <source>
        <dbReference type="Proteomes" id="UP000069526"/>
    </source>
</evidence>
<feature type="domain" description="Cytidyltransferase-like" evidence="1">
    <location>
        <begin position="8"/>
        <end position="79"/>
    </location>
</feature>
<dbReference type="SUPFAM" id="SSF52374">
    <property type="entry name" value="Nucleotidylyl transferase"/>
    <property type="match status" value="1"/>
</dbReference>
<dbReference type="PANTHER" id="PTHR37512">
    <property type="entry name" value="TRIFUNCTIONAL NAD BIOSYNTHESIS/REGULATOR PROTEIN NADR"/>
    <property type="match status" value="1"/>
</dbReference>
<sequence length="172" mass="19729">MNQTIAVVFGTFAPMHKGHLDLIERAKLACGQVCVVVSGYDRDRGDRIGLDLTKRFQFAQEQFKEDDFVEVRALDETDLPPYPDGWDLWLDRLLALLDLSEHQVPVFYVSEEEYAQELHSRGYQAHFSPRKFGISATLIRENPEKYRDYIALAFVDFLGSLSTVVGRRKANT</sequence>
<evidence type="ECO:0000259" key="1">
    <source>
        <dbReference type="Pfam" id="PF01467"/>
    </source>
</evidence>